<dbReference type="EMBL" id="FOQU01000001">
    <property type="protein sequence ID" value="SFH85607.1"/>
    <property type="molecule type" value="Genomic_DNA"/>
</dbReference>
<protein>
    <submittedName>
        <fullName evidence="4">Phosphate ABC transporter substrate-binding protein, PhoT family</fullName>
    </submittedName>
</protein>
<dbReference type="STRING" id="420953.SAMN05192543_101283"/>
<dbReference type="PANTHER" id="PTHR42996:SF1">
    <property type="entry name" value="PHOSPHATE-BINDING PROTEIN PSTS"/>
    <property type="match status" value="1"/>
</dbReference>
<evidence type="ECO:0000256" key="1">
    <source>
        <dbReference type="ARBA" id="ARBA00008725"/>
    </source>
</evidence>
<reference evidence="4 5" key="1">
    <citation type="submission" date="2016-10" db="EMBL/GenBank/DDBJ databases">
        <authorList>
            <person name="de Groot N.N."/>
        </authorList>
    </citation>
    <scope>NUCLEOTIDE SEQUENCE [LARGE SCALE GENOMIC DNA]</scope>
    <source>
        <strain evidence="4 5">LMG 23650</strain>
    </source>
</reference>
<dbReference type="PANTHER" id="PTHR42996">
    <property type="entry name" value="PHOSPHATE-BINDING PROTEIN PSTS"/>
    <property type="match status" value="1"/>
</dbReference>
<dbReference type="OrthoDB" id="9801510at2"/>
<feature type="signal peptide" evidence="2">
    <location>
        <begin position="1"/>
        <end position="26"/>
    </location>
</feature>
<evidence type="ECO:0000313" key="5">
    <source>
        <dbReference type="Proteomes" id="UP000199548"/>
    </source>
</evidence>
<evidence type="ECO:0000256" key="2">
    <source>
        <dbReference type="SAM" id="SignalP"/>
    </source>
</evidence>
<dbReference type="Proteomes" id="UP000199548">
    <property type="component" value="Unassembled WGS sequence"/>
</dbReference>
<keyword evidence="2" id="KW-0732">Signal</keyword>
<accession>A0A1I3DFX2</accession>
<dbReference type="Gene3D" id="3.40.190.10">
    <property type="entry name" value="Periplasmic binding protein-like II"/>
    <property type="match status" value="2"/>
</dbReference>
<comment type="similarity">
    <text evidence="1">Belongs to the PstS family.</text>
</comment>
<keyword evidence="5" id="KW-1185">Reference proteome</keyword>
<dbReference type="Pfam" id="PF12849">
    <property type="entry name" value="PBP_like_2"/>
    <property type="match status" value="1"/>
</dbReference>
<feature type="domain" description="PBP" evidence="3">
    <location>
        <begin position="28"/>
        <end position="318"/>
    </location>
</feature>
<feature type="chain" id="PRO_5011710356" evidence="2">
    <location>
        <begin position="27"/>
        <end position="443"/>
    </location>
</feature>
<organism evidence="4 5">
    <name type="scientific">Paraburkholderia megapolitana</name>
    <dbReference type="NCBI Taxonomy" id="420953"/>
    <lineage>
        <taxon>Bacteria</taxon>
        <taxon>Pseudomonadati</taxon>
        <taxon>Pseudomonadota</taxon>
        <taxon>Betaproteobacteria</taxon>
        <taxon>Burkholderiales</taxon>
        <taxon>Burkholderiaceae</taxon>
        <taxon>Paraburkholderia</taxon>
    </lineage>
</organism>
<evidence type="ECO:0000313" key="4">
    <source>
        <dbReference type="EMBL" id="SFH85607.1"/>
    </source>
</evidence>
<dbReference type="AlphaFoldDB" id="A0A1I3DFX2"/>
<gene>
    <name evidence="4" type="ORF">SAMN05192543_101283</name>
</gene>
<name>A0A1I3DFX2_9BURK</name>
<dbReference type="RefSeq" id="WP_091006585.1">
    <property type="nucleotide sequence ID" value="NZ_CP041743.1"/>
</dbReference>
<dbReference type="SUPFAM" id="SSF53850">
    <property type="entry name" value="Periplasmic binding protein-like II"/>
    <property type="match status" value="1"/>
</dbReference>
<evidence type="ECO:0000259" key="3">
    <source>
        <dbReference type="Pfam" id="PF12849"/>
    </source>
</evidence>
<sequence>MKSSKRKICQVLALTISSIGASAAMAAGPNVQGGGSSLVAPTIGAIGKTGTEIGLFGTSEASFTYFSVGSGAGQNAFLSNAPSFFGTTVTGTVDFANSDAALTTAQVTNYNNSALGAADGPVIEIPYIVTAITIPVINAPAVTSTTTPQTTPGQTHSISLNDNDLCGIFSGKITNWDAVINPQTGSVYTTTPKSITVVYRADSSGTSELLTRHLHAVCTTANTATGVTFVDSLTFANTTAFPSGVPSNFVGATGSSGVRTALLTLQSSSGAPAAAAYLSPDYANTFLAPSSSTASPALAVASLFNSKNSTYYAPTAANATTALGSIAPPSTATAAADPTQWVPVSGTTYTSLANPASGYPVSGTSQIILSQCYKSSTVSKPIVDFLTDHYTSASFASIVHGNGFNTVPSNFQSAIVANFLSNTSGNSLDIGDSQLCGPVYSGR</sequence>
<dbReference type="InterPro" id="IPR050962">
    <property type="entry name" value="Phosphate-bind_PstS"/>
</dbReference>
<dbReference type="InterPro" id="IPR024370">
    <property type="entry name" value="PBP_domain"/>
</dbReference>
<proteinExistence type="inferred from homology"/>